<evidence type="ECO:0000313" key="1">
    <source>
        <dbReference type="EMBL" id="AFI32160.1"/>
    </source>
</evidence>
<sequence length="59" mass="6771">MKKSLKALQSIVEEAVKVGVAKLTEGVATLTINGVDIKRELRYWLQIQEQQQQMCLKRQ</sequence>
<evidence type="ECO:0000313" key="2">
    <source>
        <dbReference type="Proteomes" id="UP000005212"/>
    </source>
</evidence>
<reference evidence="2" key="2">
    <citation type="submission" date="2012-03" db="EMBL/GenBank/DDBJ databases">
        <title>Complete genome sequence of Borrelia crocidurae.</title>
        <authorList>
            <person name="Elbir H."/>
            <person name="Gimenez G."/>
            <person name="Robert C."/>
            <person name="Raoult D."/>
            <person name="Drancourt M."/>
        </authorList>
    </citation>
    <scope>NUCLEOTIDE SEQUENCE [LARGE SCALE GENOMIC DNA]</scope>
    <source>
        <strain evidence="2">Achema</strain>
        <plasmid evidence="2">unnamed32</plasmid>
    </source>
</reference>
<dbReference type="AlphaFoldDB" id="I0FFA4"/>
<dbReference type="HOGENOM" id="CLU_2951123_0_0_12"/>
<gene>
    <name evidence="1" type="ordered locus">Q7M_1162</name>
</gene>
<evidence type="ECO:0008006" key="3">
    <source>
        <dbReference type="Google" id="ProtNLM"/>
    </source>
</evidence>
<dbReference type="KEGG" id="bcw:Q7M_1162"/>
<organism evidence="1 2">
    <name type="scientific">Borrelia crocidurae (strain Achema)</name>
    <dbReference type="NCBI Taxonomy" id="1155096"/>
    <lineage>
        <taxon>Bacteria</taxon>
        <taxon>Pseudomonadati</taxon>
        <taxon>Spirochaetota</taxon>
        <taxon>Spirochaetia</taxon>
        <taxon>Spirochaetales</taxon>
        <taxon>Borreliaceae</taxon>
        <taxon>Borrelia</taxon>
    </lineage>
</organism>
<dbReference type="EMBL" id="CP003458">
    <property type="protein sequence ID" value="AFI32160.1"/>
    <property type="molecule type" value="Genomic_DNA"/>
</dbReference>
<reference evidence="1 2" key="1">
    <citation type="journal article" date="2012" name="J. Bacteriol.">
        <title>Complete Genome Sequence of Borrelia crocidurae.</title>
        <authorList>
            <person name="Elbir H."/>
            <person name="Gimenez G."/>
            <person name="Robert C."/>
            <person name="Bergstrom S."/>
            <person name="Cutler S."/>
            <person name="Raoult D."/>
            <person name="Drancourt M."/>
        </authorList>
    </citation>
    <scope>NUCLEOTIDE SEQUENCE [LARGE SCALE GENOMIC DNA]</scope>
    <source>
        <strain evidence="1 2">Achema</strain>
        <plasmid evidence="2">unnamed32</plasmid>
    </source>
</reference>
<keyword evidence="1" id="KW-0614">Plasmid</keyword>
<geneLocation type="plasmid" evidence="2">
    <name>unnamed32</name>
</geneLocation>
<proteinExistence type="predicted"/>
<dbReference type="Proteomes" id="UP000005212">
    <property type="component" value="Plasmid unnamed32"/>
</dbReference>
<name>I0FFA4_BORCA</name>
<accession>I0FFA4</accession>
<protein>
    <recommendedName>
        <fullName evidence="3">Variable large protein</fullName>
    </recommendedName>
</protein>